<accession>A0A8J6J9K4</accession>
<keyword evidence="3" id="KW-1185">Reference proteome</keyword>
<name>A0A8J6J9K4_9FIRM</name>
<dbReference type="EMBL" id="JACOPO010000003">
    <property type="protein sequence ID" value="MBC5722447.1"/>
    <property type="molecule type" value="Genomic_DNA"/>
</dbReference>
<evidence type="ECO:0000313" key="2">
    <source>
        <dbReference type="EMBL" id="MBC5722447.1"/>
    </source>
</evidence>
<feature type="transmembrane region" description="Helical" evidence="1">
    <location>
        <begin position="59"/>
        <end position="79"/>
    </location>
</feature>
<dbReference type="RefSeq" id="WP_147571776.1">
    <property type="nucleotide sequence ID" value="NZ_JACOPO010000003.1"/>
</dbReference>
<comment type="caution">
    <text evidence="2">The sequence shown here is derived from an EMBL/GenBank/DDBJ whole genome shotgun (WGS) entry which is preliminary data.</text>
</comment>
<dbReference type="Pfam" id="PF13630">
    <property type="entry name" value="SdpI"/>
    <property type="match status" value="1"/>
</dbReference>
<sequence length="120" mass="13814">MYAACFILTMLPPILILCVGIIWKVSPPKMDSKGLAYRTALSTRSEETWSFAHRHCSKLWIRLGIVLGLVTALLMWFFRDQYLNFILWLLAGQMVFFCLSAFLVDLLLKNGFDEHGNKLI</sequence>
<dbReference type="AlphaFoldDB" id="A0A8J6J9K4"/>
<evidence type="ECO:0000256" key="1">
    <source>
        <dbReference type="SAM" id="Phobius"/>
    </source>
</evidence>
<feature type="transmembrane region" description="Helical" evidence="1">
    <location>
        <begin position="6"/>
        <end position="23"/>
    </location>
</feature>
<feature type="transmembrane region" description="Helical" evidence="1">
    <location>
        <begin position="85"/>
        <end position="108"/>
    </location>
</feature>
<gene>
    <name evidence="2" type="ORF">H8S11_06440</name>
</gene>
<proteinExistence type="predicted"/>
<keyword evidence="1" id="KW-0812">Transmembrane</keyword>
<dbReference type="Proteomes" id="UP000628736">
    <property type="component" value="Unassembled WGS sequence"/>
</dbReference>
<reference evidence="2" key="1">
    <citation type="submission" date="2020-08" db="EMBL/GenBank/DDBJ databases">
        <title>Genome public.</title>
        <authorList>
            <person name="Liu C."/>
            <person name="Sun Q."/>
        </authorList>
    </citation>
    <scope>NUCLEOTIDE SEQUENCE</scope>
    <source>
        <strain evidence="2">NSJ-23</strain>
    </source>
</reference>
<evidence type="ECO:0000313" key="3">
    <source>
        <dbReference type="Proteomes" id="UP000628736"/>
    </source>
</evidence>
<keyword evidence="1" id="KW-1133">Transmembrane helix</keyword>
<keyword evidence="1" id="KW-0472">Membrane</keyword>
<dbReference type="InterPro" id="IPR025962">
    <property type="entry name" value="SdpI/YhfL"/>
</dbReference>
<organism evidence="2 3">
    <name type="scientific">Flintibacter hominis</name>
    <dbReference type="NCBI Taxonomy" id="2763048"/>
    <lineage>
        <taxon>Bacteria</taxon>
        <taxon>Bacillati</taxon>
        <taxon>Bacillota</taxon>
        <taxon>Clostridia</taxon>
        <taxon>Eubacteriales</taxon>
        <taxon>Flintibacter</taxon>
    </lineage>
</organism>
<protein>
    <submittedName>
        <fullName evidence="2">SdpI family protein</fullName>
    </submittedName>
</protein>